<comment type="subcellular location">
    <subcellularLocation>
        <location evidence="1">Membrane</location>
        <topology evidence="1">Single-pass membrane protein</topology>
    </subcellularLocation>
</comment>
<name>S9RPP8_9RHOB</name>
<keyword evidence="5" id="KW-0472">Membrane</keyword>
<dbReference type="InterPro" id="IPR010201">
    <property type="entry name" value="HflK"/>
</dbReference>
<evidence type="ECO:0000313" key="10">
    <source>
        <dbReference type="EMBL" id="EPX80040.1"/>
    </source>
</evidence>
<protein>
    <recommendedName>
        <fullName evidence="6">Protein HflK</fullName>
    </recommendedName>
</protein>
<dbReference type="SMART" id="SM00244">
    <property type="entry name" value="PHB"/>
    <property type="match status" value="1"/>
</dbReference>
<sequence>MAGNNGGPWGGGGNRGGGDDRGGSSGSGGGGGGRKPGGEGPQIPEIDELMKKGQEQLRVLMGGRGGGSNNGGGRTPGSGGGFSKGTFVLIGLGAVALWLFQSFYTVKPEEQSVELFLGEYSSTGSPGLNFAPWPVVTAEVLPVTREQTEDIGVGGSASSGLMLTTDENIVDVDFQVVWNINDPAKFLFNLAEPRETIRAVSESAMREVIARSELAPILNRDRQSIADTTQTLIQETLDQYDAGVNIVRLNLDKADPPREVIDAFREVQAAEQKRDTLQRQADAYANRVLASARGEAAQLLEQAEAYRAQQVNQAEGEASRFSAILEEYEKAPEVTRKRLWLETVERVYGGADKIILDSPTDGGGQGVVPYLPLNELRRSGSNTTTTTTGGSN</sequence>
<dbReference type="PANTHER" id="PTHR43327">
    <property type="entry name" value="STOMATIN-LIKE PROTEIN 2, MITOCHONDRIAL"/>
    <property type="match status" value="1"/>
</dbReference>
<proteinExistence type="inferred from homology"/>
<comment type="function">
    <text evidence="6">HflC and HflK could encode or regulate a protease.</text>
</comment>
<keyword evidence="3" id="KW-0812">Transmembrane</keyword>
<evidence type="ECO:0000256" key="6">
    <source>
        <dbReference type="RuleBase" id="RU364113"/>
    </source>
</evidence>
<accession>S9RPP8</accession>
<feature type="compositionally biased region" description="Gly residues" evidence="8">
    <location>
        <begin position="23"/>
        <end position="40"/>
    </location>
</feature>
<comment type="subunit">
    <text evidence="6">HflC and HflK may interact to form a multimeric complex.</text>
</comment>
<dbReference type="Gene3D" id="3.30.479.30">
    <property type="entry name" value="Band 7 domain"/>
    <property type="match status" value="1"/>
</dbReference>
<evidence type="ECO:0000259" key="9">
    <source>
        <dbReference type="SMART" id="SM00244"/>
    </source>
</evidence>
<dbReference type="OrthoDB" id="9779595at2"/>
<evidence type="ECO:0000256" key="4">
    <source>
        <dbReference type="ARBA" id="ARBA00022989"/>
    </source>
</evidence>
<reference evidence="11" key="1">
    <citation type="journal article" date="2013" name="Stand. Genomic Sci.">
        <title>Genome sequence of the Litoreibacter arenae type strain (DSM 19593(T)), a member of the Roseobacter clade isolated from sea sand.</title>
        <authorList>
            <person name="Riedel T."/>
            <person name="Fiebig A."/>
            <person name="Petersen J."/>
            <person name="Gronow S."/>
            <person name="Kyrpides N.C."/>
            <person name="Goker M."/>
            <person name="Klenk H.P."/>
        </authorList>
    </citation>
    <scope>NUCLEOTIDE SEQUENCE [LARGE SCALE GENOMIC DNA]</scope>
    <source>
        <strain evidence="11">DSM 19593</strain>
    </source>
</reference>
<dbReference type="NCBIfam" id="TIGR01933">
    <property type="entry name" value="hflK"/>
    <property type="match status" value="1"/>
</dbReference>
<dbReference type="RefSeq" id="WP_021099946.1">
    <property type="nucleotide sequence ID" value="NZ_KE557306.1"/>
</dbReference>
<keyword evidence="11" id="KW-1185">Reference proteome</keyword>
<comment type="caution">
    <text evidence="10">The sequence shown here is derived from an EMBL/GenBank/DDBJ whole genome shotgun (WGS) entry which is preliminary data.</text>
</comment>
<dbReference type="AlphaFoldDB" id="S9RPP8"/>
<dbReference type="Pfam" id="PF01145">
    <property type="entry name" value="Band_7"/>
    <property type="match status" value="1"/>
</dbReference>
<evidence type="ECO:0000256" key="7">
    <source>
        <dbReference type="SAM" id="Coils"/>
    </source>
</evidence>
<dbReference type="InterPro" id="IPR050710">
    <property type="entry name" value="Band7/mec-2_domain"/>
</dbReference>
<evidence type="ECO:0000256" key="8">
    <source>
        <dbReference type="SAM" id="MobiDB-lite"/>
    </source>
</evidence>
<feature type="region of interest" description="Disordered" evidence="8">
    <location>
        <begin position="1"/>
        <end position="44"/>
    </location>
</feature>
<dbReference type="GO" id="GO:0016020">
    <property type="term" value="C:membrane"/>
    <property type="evidence" value="ECO:0007669"/>
    <property type="project" value="UniProtKB-SubCell"/>
</dbReference>
<dbReference type="EMBL" id="AONI01000009">
    <property type="protein sequence ID" value="EPX80040.1"/>
    <property type="molecule type" value="Genomic_DNA"/>
</dbReference>
<dbReference type="PATRIC" id="fig|1123360.3.peg.1365"/>
<evidence type="ECO:0000313" key="11">
    <source>
        <dbReference type="Proteomes" id="UP000015351"/>
    </source>
</evidence>
<dbReference type="Proteomes" id="UP000015351">
    <property type="component" value="Unassembled WGS sequence"/>
</dbReference>
<feature type="domain" description="Band 7" evidence="9">
    <location>
        <begin position="101"/>
        <end position="268"/>
    </location>
</feature>
<feature type="compositionally biased region" description="Gly residues" evidence="8">
    <location>
        <begin position="1"/>
        <end position="16"/>
    </location>
</feature>
<evidence type="ECO:0000256" key="1">
    <source>
        <dbReference type="ARBA" id="ARBA00004167"/>
    </source>
</evidence>
<dbReference type="InterPro" id="IPR001107">
    <property type="entry name" value="Band_7"/>
</dbReference>
<gene>
    <name evidence="10" type="ORF">thalar_01376</name>
</gene>
<feature type="coiled-coil region" evidence="7">
    <location>
        <begin position="260"/>
        <end position="331"/>
    </location>
</feature>
<dbReference type="PANTHER" id="PTHR43327:SF2">
    <property type="entry name" value="MODULATOR OF FTSH PROTEASE HFLK"/>
    <property type="match status" value="1"/>
</dbReference>
<dbReference type="InterPro" id="IPR036013">
    <property type="entry name" value="Band_7/SPFH_dom_sf"/>
</dbReference>
<dbReference type="CDD" id="cd03404">
    <property type="entry name" value="SPFH_HflK"/>
    <property type="match status" value="1"/>
</dbReference>
<evidence type="ECO:0000256" key="2">
    <source>
        <dbReference type="ARBA" id="ARBA00006971"/>
    </source>
</evidence>
<organism evidence="10 11">
    <name type="scientific">Litoreibacter arenae DSM 19593</name>
    <dbReference type="NCBI Taxonomy" id="1123360"/>
    <lineage>
        <taxon>Bacteria</taxon>
        <taxon>Pseudomonadati</taxon>
        <taxon>Pseudomonadota</taxon>
        <taxon>Alphaproteobacteria</taxon>
        <taxon>Rhodobacterales</taxon>
        <taxon>Roseobacteraceae</taxon>
        <taxon>Litoreibacter</taxon>
    </lineage>
</organism>
<dbReference type="STRING" id="1123360.thalar_01376"/>
<evidence type="ECO:0000256" key="3">
    <source>
        <dbReference type="ARBA" id="ARBA00022692"/>
    </source>
</evidence>
<comment type="similarity">
    <text evidence="2 6">Belongs to the band 7/mec-2 family. HflK subfamily.</text>
</comment>
<dbReference type="HOGENOM" id="CLU_039173_1_0_5"/>
<dbReference type="SUPFAM" id="SSF117892">
    <property type="entry name" value="Band 7/SPFH domain"/>
    <property type="match status" value="1"/>
</dbReference>
<keyword evidence="4" id="KW-1133">Transmembrane helix</keyword>
<dbReference type="eggNOG" id="COG0330">
    <property type="taxonomic scope" value="Bacteria"/>
</dbReference>
<keyword evidence="7" id="KW-0175">Coiled coil</keyword>
<evidence type="ECO:0000256" key="5">
    <source>
        <dbReference type="ARBA" id="ARBA00023136"/>
    </source>
</evidence>